<reference evidence="3 4" key="1">
    <citation type="journal article" date="2020" name="Nature">
        <title>Six reference-quality genomes reveal evolution of bat adaptations.</title>
        <authorList>
            <person name="Jebb D."/>
            <person name="Huang Z."/>
            <person name="Pippel M."/>
            <person name="Hughes G.M."/>
            <person name="Lavrichenko K."/>
            <person name="Devanna P."/>
            <person name="Winkler S."/>
            <person name="Jermiin L.S."/>
            <person name="Skirmuntt E.C."/>
            <person name="Katzourakis A."/>
            <person name="Burkitt-Gray L."/>
            <person name="Ray D.A."/>
            <person name="Sullivan K.A.M."/>
            <person name="Roscito J.G."/>
            <person name="Kirilenko B.M."/>
            <person name="Davalos L.M."/>
            <person name="Corthals A.P."/>
            <person name="Power M.L."/>
            <person name="Jones G."/>
            <person name="Ransome R.D."/>
            <person name="Dechmann D.K.N."/>
            <person name="Locatelli A.G."/>
            <person name="Puechmaille S.J."/>
            <person name="Fedrigo O."/>
            <person name="Jarvis E.D."/>
            <person name="Hiller M."/>
            <person name="Vernes S.C."/>
            <person name="Myers E.W."/>
            <person name="Teeling E.C."/>
        </authorList>
    </citation>
    <scope>NUCLEOTIDE SEQUENCE [LARGE SCALE GENOMIC DNA]</scope>
    <source>
        <strain evidence="3">MMyoMyo1</strain>
        <tissue evidence="3">Flight muscle</tissue>
    </source>
</reference>
<dbReference type="PANTHER" id="PTHR13280">
    <property type="entry name" value="PHOSPHOFURIN ACIDIC CLUSTER SORTING PROTEIN"/>
    <property type="match status" value="1"/>
</dbReference>
<dbReference type="GO" id="GO:0072659">
    <property type="term" value="P:protein localization to plasma membrane"/>
    <property type="evidence" value="ECO:0007669"/>
    <property type="project" value="TreeGrafter"/>
</dbReference>
<dbReference type="PANTHER" id="PTHR13280:SF15">
    <property type="entry name" value="PHOSPHOFURIN ACIDIC CLUSTER SORTING PROTEIN 2"/>
    <property type="match status" value="1"/>
</dbReference>
<organism evidence="3 4">
    <name type="scientific">Myotis myotis</name>
    <name type="common">Greater mouse-eared bat</name>
    <name type="synonym">Vespertilio myotis</name>
    <dbReference type="NCBI Taxonomy" id="51298"/>
    <lineage>
        <taxon>Eukaryota</taxon>
        <taxon>Metazoa</taxon>
        <taxon>Chordata</taxon>
        <taxon>Craniata</taxon>
        <taxon>Vertebrata</taxon>
        <taxon>Euteleostomi</taxon>
        <taxon>Mammalia</taxon>
        <taxon>Eutheria</taxon>
        <taxon>Laurasiatheria</taxon>
        <taxon>Chiroptera</taxon>
        <taxon>Yangochiroptera</taxon>
        <taxon>Vespertilionidae</taxon>
        <taxon>Myotis</taxon>
    </lineage>
</organism>
<evidence type="ECO:0000313" key="4">
    <source>
        <dbReference type="Proteomes" id="UP000527355"/>
    </source>
</evidence>
<gene>
    <name evidence="3" type="ORF">mMyoMyo1_010527</name>
</gene>
<feature type="region of interest" description="Disordered" evidence="1">
    <location>
        <begin position="216"/>
        <end position="235"/>
    </location>
</feature>
<protein>
    <recommendedName>
        <fullName evidence="2">Phosphofurin acidic cluster sorting protein 1/2 C-terminal domain-containing protein</fullName>
    </recommendedName>
</protein>
<feature type="compositionally biased region" description="Polar residues" evidence="1">
    <location>
        <begin position="216"/>
        <end position="226"/>
    </location>
</feature>
<name>A0A7J7Z4I8_MYOMY</name>
<evidence type="ECO:0000256" key="1">
    <source>
        <dbReference type="SAM" id="MobiDB-lite"/>
    </source>
</evidence>
<dbReference type="Pfam" id="PF10254">
    <property type="entry name" value="Pacs-1"/>
    <property type="match status" value="1"/>
</dbReference>
<proteinExistence type="predicted"/>
<accession>A0A7J7Z4I8</accession>
<dbReference type="EMBL" id="JABWUV010000003">
    <property type="protein sequence ID" value="KAF6369122.1"/>
    <property type="molecule type" value="Genomic_DNA"/>
</dbReference>
<dbReference type="InterPro" id="IPR019381">
    <property type="entry name" value="PACS1/2_C"/>
</dbReference>
<evidence type="ECO:0000259" key="2">
    <source>
        <dbReference type="Pfam" id="PF10254"/>
    </source>
</evidence>
<dbReference type="AlphaFoldDB" id="A0A7J7Z4I8"/>
<evidence type="ECO:0000313" key="3">
    <source>
        <dbReference type="EMBL" id="KAF6369122.1"/>
    </source>
</evidence>
<comment type="caution">
    <text evidence="3">The sequence shown here is derived from an EMBL/GenBank/DDBJ whole genome shotgun (WGS) entry which is preliminary data.</text>
</comment>
<dbReference type="Proteomes" id="UP000527355">
    <property type="component" value="Unassembled WGS sequence"/>
</dbReference>
<feature type="domain" description="Phosphofurin acidic cluster sorting protein 1/2 C-terminal" evidence="2">
    <location>
        <begin position="59"/>
        <end position="130"/>
    </location>
</feature>
<dbReference type="GO" id="GO:0044325">
    <property type="term" value="F:transmembrane transporter binding"/>
    <property type="evidence" value="ECO:0007669"/>
    <property type="project" value="TreeGrafter"/>
</dbReference>
<keyword evidence="4" id="KW-1185">Reference proteome</keyword>
<sequence>MLPSIVRFTKSVVIPSSRSKEKQAGHRGCNTGLNEWFNSLDNDGPDLQNQRQIPRKPMSDQPNNILISHDKLAKNIILVNSSDWQGQLLSDILQGHTLPVLCACSTVDVQEAFSIIISWMQRYCNCNSQALIAIFPPTTPMAGLHVCSGHPAGFPPPGQVPGFHGMSLQQLLPGPILVGHVQQPAVPEHLAGHTGRFVENHRVGAYCVYLLPSQRPCSMSSRSAPTRSPHRSSFP</sequence>